<dbReference type="SUPFAM" id="SSF56112">
    <property type="entry name" value="Protein kinase-like (PK-like)"/>
    <property type="match status" value="1"/>
</dbReference>
<feature type="cross-link" description="Glycyl lysine isopeptide (Lys-Gly) (interchain with G-Cter in SUMO2)" evidence="9">
    <location>
        <position position="142"/>
    </location>
</feature>
<dbReference type="GO" id="GO:0004674">
    <property type="term" value="F:protein serine/threonine kinase activity"/>
    <property type="evidence" value="ECO:0007669"/>
    <property type="project" value="UniProtKB-KW"/>
</dbReference>
<evidence type="ECO:0000256" key="12">
    <source>
        <dbReference type="SAM" id="MobiDB-lite"/>
    </source>
</evidence>
<keyword evidence="6 8" id="KW-0067">ATP-binding</keyword>
<evidence type="ECO:0000256" key="1">
    <source>
        <dbReference type="ARBA" id="ARBA00011245"/>
    </source>
</evidence>
<organism evidence="14 15">
    <name type="scientific">Euplotes crassus</name>
    <dbReference type="NCBI Taxonomy" id="5936"/>
    <lineage>
        <taxon>Eukaryota</taxon>
        <taxon>Sar</taxon>
        <taxon>Alveolata</taxon>
        <taxon>Ciliophora</taxon>
        <taxon>Intramacronucleata</taxon>
        <taxon>Spirotrichea</taxon>
        <taxon>Hypotrichia</taxon>
        <taxon>Euplotida</taxon>
        <taxon>Euplotidae</taxon>
        <taxon>Moneuplotes</taxon>
    </lineage>
</organism>
<evidence type="ECO:0000256" key="5">
    <source>
        <dbReference type="ARBA" id="ARBA00022777"/>
    </source>
</evidence>
<dbReference type="Proteomes" id="UP001295684">
    <property type="component" value="Unassembled WGS sequence"/>
</dbReference>
<accession>A0AAD1XE98</accession>
<evidence type="ECO:0000256" key="10">
    <source>
        <dbReference type="PROSITE-ProRule" id="PRU10141"/>
    </source>
</evidence>
<comment type="subunit">
    <text evidence="1">Monomer.</text>
</comment>
<feature type="binding site" evidence="8">
    <location>
        <begin position="95"/>
        <end position="97"/>
    </location>
    <ligand>
        <name>ATP</name>
        <dbReference type="ChEBI" id="CHEBI:30616"/>
    </ligand>
</feature>
<sequence length="456" mass="51786">MATCGEWNLLRTLGSGAYSEVKLARHKQTNDLCALKIMKRDMGYDSGMTDIVRNEVEIMKNLSHPNIINLIDFSDTETHTHADGVTEDVFYLALELANGGELFDFIAQTGKFTEEVARFYFHQLCDAFEYLHGNGVSHRDMKPENIMLDNEFNLKLADFGFSSNQAKNESRKGTDNYMAPEIHLGQKYSGQNVDLFAAGIILFIMVAQHPPFNKASPKDPHYKTISANRSDLFWKLHSRNKPNGLDFFSPEFRELISSMLSFDPIQRPSLAEIRASDWYNAPVPTYEEIKEEFNQRKAALDGASSQEDQPVPTEEVDPSVFTRRTVHRGVGGELEDGAKLPSLDRTCMEYIPEFKRYTQFFSKSDLESLFNTLALFADKVTTEFEFSPEEYSSTLNILQEEKMVSMTVNILNAGDDTYCIEAVKDSGDRFVFNDVYNKMKQFFGGHANASEPTAEY</sequence>
<keyword evidence="4 8" id="KW-0547">Nucleotide-binding</keyword>
<dbReference type="PANTHER" id="PTHR24350">
    <property type="entry name" value="SERINE/THREONINE-PROTEIN KINASE IAL-RELATED"/>
    <property type="match status" value="1"/>
</dbReference>
<feature type="binding site" evidence="8 10">
    <location>
        <position position="36"/>
    </location>
    <ligand>
        <name>ATP</name>
        <dbReference type="ChEBI" id="CHEBI:30616"/>
    </ligand>
</feature>
<dbReference type="InterPro" id="IPR008271">
    <property type="entry name" value="Ser/Thr_kinase_AS"/>
</dbReference>
<dbReference type="FunFam" id="1.10.510.10:FF:000571">
    <property type="entry name" value="Maternal embryonic leucine zipper kinase"/>
    <property type="match status" value="1"/>
</dbReference>
<feature type="binding site" evidence="8">
    <location>
        <position position="158"/>
    </location>
    <ligand>
        <name>ATP</name>
        <dbReference type="ChEBI" id="CHEBI:30616"/>
    </ligand>
</feature>
<name>A0AAD1XE98_EUPCR</name>
<dbReference type="InterPro" id="IPR030616">
    <property type="entry name" value="Aur-like"/>
</dbReference>
<dbReference type="GO" id="GO:0005524">
    <property type="term" value="F:ATP binding"/>
    <property type="evidence" value="ECO:0007669"/>
    <property type="project" value="UniProtKB-UniRule"/>
</dbReference>
<feature type="active site" description="Proton acceptor" evidence="7">
    <location>
        <position position="140"/>
    </location>
</feature>
<evidence type="ECO:0000313" key="15">
    <source>
        <dbReference type="Proteomes" id="UP001295684"/>
    </source>
</evidence>
<dbReference type="FunFam" id="3.30.200.20:FF:000042">
    <property type="entry name" value="Aurora kinase A"/>
    <property type="match status" value="1"/>
</dbReference>
<keyword evidence="15" id="KW-1185">Reference proteome</keyword>
<evidence type="ECO:0000256" key="9">
    <source>
        <dbReference type="PIRSR" id="PIRSR630616-3"/>
    </source>
</evidence>
<evidence type="ECO:0000256" key="7">
    <source>
        <dbReference type="PIRSR" id="PIRSR630616-1"/>
    </source>
</evidence>
<keyword evidence="3" id="KW-0808">Transferase</keyword>
<dbReference type="AlphaFoldDB" id="A0AAD1XE98"/>
<keyword evidence="2 11" id="KW-0723">Serine/threonine-protein kinase</keyword>
<protein>
    <recommendedName>
        <fullName evidence="13">Protein kinase domain-containing protein</fullName>
    </recommendedName>
</protein>
<dbReference type="PROSITE" id="PS50011">
    <property type="entry name" value="PROTEIN_KINASE_DOM"/>
    <property type="match status" value="1"/>
</dbReference>
<feature type="region of interest" description="Disordered" evidence="12">
    <location>
        <begin position="297"/>
        <end position="319"/>
    </location>
</feature>
<feature type="binding site" evidence="8">
    <location>
        <begin position="144"/>
        <end position="145"/>
    </location>
    <ligand>
        <name>ATP</name>
        <dbReference type="ChEBI" id="CHEBI:30616"/>
    </ligand>
</feature>
<comment type="caution">
    <text evidence="14">The sequence shown here is derived from an EMBL/GenBank/DDBJ whole genome shotgun (WGS) entry which is preliminary data.</text>
</comment>
<reference evidence="14" key="1">
    <citation type="submission" date="2023-07" db="EMBL/GenBank/DDBJ databases">
        <authorList>
            <consortium name="AG Swart"/>
            <person name="Singh M."/>
            <person name="Singh A."/>
            <person name="Seah K."/>
            <person name="Emmerich C."/>
        </authorList>
    </citation>
    <scope>NUCLEOTIDE SEQUENCE</scope>
    <source>
        <strain evidence="14">DP1</strain>
    </source>
</reference>
<evidence type="ECO:0000256" key="11">
    <source>
        <dbReference type="RuleBase" id="RU000304"/>
    </source>
</evidence>
<evidence type="ECO:0000259" key="13">
    <source>
        <dbReference type="PROSITE" id="PS50011"/>
    </source>
</evidence>
<evidence type="ECO:0000256" key="6">
    <source>
        <dbReference type="ARBA" id="ARBA00022840"/>
    </source>
</evidence>
<feature type="domain" description="Protein kinase" evidence="13">
    <location>
        <begin position="7"/>
        <end position="279"/>
    </location>
</feature>
<evidence type="ECO:0000256" key="2">
    <source>
        <dbReference type="ARBA" id="ARBA00022527"/>
    </source>
</evidence>
<dbReference type="PROSITE" id="PS00107">
    <property type="entry name" value="PROTEIN_KINASE_ATP"/>
    <property type="match status" value="1"/>
</dbReference>
<keyword evidence="5" id="KW-0418">Kinase</keyword>
<proteinExistence type="inferred from homology"/>
<dbReference type="Pfam" id="PF00069">
    <property type="entry name" value="Pkinase"/>
    <property type="match status" value="1"/>
</dbReference>
<gene>
    <name evidence="14" type="ORF">ECRASSUSDP1_LOCUS9251</name>
</gene>
<evidence type="ECO:0000313" key="14">
    <source>
        <dbReference type="EMBL" id="CAI2367962.1"/>
    </source>
</evidence>
<evidence type="ECO:0000256" key="4">
    <source>
        <dbReference type="ARBA" id="ARBA00022741"/>
    </source>
</evidence>
<dbReference type="InterPro" id="IPR000719">
    <property type="entry name" value="Prot_kinase_dom"/>
</dbReference>
<evidence type="ECO:0000256" key="3">
    <source>
        <dbReference type="ARBA" id="ARBA00022679"/>
    </source>
</evidence>
<dbReference type="SMART" id="SM00220">
    <property type="entry name" value="S_TKc"/>
    <property type="match status" value="1"/>
</dbReference>
<comment type="similarity">
    <text evidence="11">Belongs to the protein kinase superfamily.</text>
</comment>
<dbReference type="Gene3D" id="1.10.510.10">
    <property type="entry name" value="Transferase(Phosphotransferase) domain 1"/>
    <property type="match status" value="1"/>
</dbReference>
<dbReference type="PROSITE" id="PS00108">
    <property type="entry name" value="PROTEIN_KINASE_ST"/>
    <property type="match status" value="1"/>
</dbReference>
<dbReference type="InterPro" id="IPR017441">
    <property type="entry name" value="Protein_kinase_ATP_BS"/>
</dbReference>
<dbReference type="InterPro" id="IPR011009">
    <property type="entry name" value="Kinase-like_dom_sf"/>
</dbReference>
<dbReference type="EMBL" id="CAMPGE010009088">
    <property type="protein sequence ID" value="CAI2367962.1"/>
    <property type="molecule type" value="Genomic_DNA"/>
</dbReference>
<evidence type="ECO:0000256" key="8">
    <source>
        <dbReference type="PIRSR" id="PIRSR630616-2"/>
    </source>
</evidence>